<sequence>MNAISFFLAFALTLTAPVIATAQDDTRTVQVRFAAGGSGTTLTDTVTGRDVVLYTIGAEAGQRMTVTLTPSNLATYFNLYAPGAGPGGEAMAVSQMTPELNAFDGVLPLSGEYTVSVYLMRSAARRGETSDYTLTIGINGDTGVVVQGDFADGLQGGPDFYQVATSGSTLNLRAAPSLEADRLARLSNGQIMRNLGCRMAEGGRWCKVATLADPGIEGWAAGKFLIEGSSQTKPSVRP</sequence>
<accession>A0A1R3XIQ8</accession>
<dbReference type="RefSeq" id="WP_084190886.1">
    <property type="nucleotide sequence ID" value="NZ_FTPR01000004.1"/>
</dbReference>
<protein>
    <submittedName>
        <fullName evidence="3">SH3 domain-containing protein</fullName>
    </submittedName>
</protein>
<proteinExistence type="predicted"/>
<organism evidence="3 4">
    <name type="scientific">Yoonia rosea</name>
    <dbReference type="NCBI Taxonomy" id="287098"/>
    <lineage>
        <taxon>Bacteria</taxon>
        <taxon>Pseudomonadati</taxon>
        <taxon>Pseudomonadota</taxon>
        <taxon>Alphaproteobacteria</taxon>
        <taxon>Rhodobacterales</taxon>
        <taxon>Paracoccaceae</taxon>
        <taxon>Yoonia</taxon>
    </lineage>
</organism>
<evidence type="ECO:0000313" key="3">
    <source>
        <dbReference type="EMBL" id="SIT91398.1"/>
    </source>
</evidence>
<name>A0A1R3XIQ8_9RHOB</name>
<dbReference type="Gene3D" id="2.60.120.380">
    <property type="match status" value="1"/>
</dbReference>
<dbReference type="Gene3D" id="2.30.30.40">
    <property type="entry name" value="SH3 Domains"/>
    <property type="match status" value="1"/>
</dbReference>
<keyword evidence="4" id="KW-1185">Reference proteome</keyword>
<dbReference type="Pfam" id="PF08239">
    <property type="entry name" value="SH3_3"/>
    <property type="match status" value="1"/>
</dbReference>
<keyword evidence="1" id="KW-0732">Signal</keyword>
<dbReference type="EMBL" id="FTPR01000004">
    <property type="protein sequence ID" value="SIT91398.1"/>
    <property type="molecule type" value="Genomic_DNA"/>
</dbReference>
<dbReference type="Proteomes" id="UP000186997">
    <property type="component" value="Unassembled WGS sequence"/>
</dbReference>
<dbReference type="AlphaFoldDB" id="A0A1R3XIQ8"/>
<reference evidence="4" key="1">
    <citation type="submission" date="2017-01" db="EMBL/GenBank/DDBJ databases">
        <authorList>
            <person name="Varghese N."/>
            <person name="Submissions S."/>
        </authorList>
    </citation>
    <scope>NUCLEOTIDE SEQUENCE [LARGE SCALE GENOMIC DNA]</scope>
    <source>
        <strain evidence="4">DSM 29591</strain>
    </source>
</reference>
<dbReference type="OrthoDB" id="964913at2"/>
<feature type="signal peptide" evidence="1">
    <location>
        <begin position="1"/>
        <end position="22"/>
    </location>
</feature>
<evidence type="ECO:0000313" key="4">
    <source>
        <dbReference type="Proteomes" id="UP000186997"/>
    </source>
</evidence>
<evidence type="ECO:0000259" key="2">
    <source>
        <dbReference type="Pfam" id="PF08239"/>
    </source>
</evidence>
<evidence type="ECO:0000256" key="1">
    <source>
        <dbReference type="SAM" id="SignalP"/>
    </source>
</evidence>
<feature type="domain" description="SH3b" evidence="2">
    <location>
        <begin position="168"/>
        <end position="225"/>
    </location>
</feature>
<gene>
    <name evidence="3" type="ORF">SAMN05421665_3348</name>
</gene>
<feature type="chain" id="PRO_5012232827" evidence="1">
    <location>
        <begin position="23"/>
        <end position="238"/>
    </location>
</feature>
<dbReference type="InterPro" id="IPR003646">
    <property type="entry name" value="SH3-like_bac-type"/>
</dbReference>